<feature type="non-terminal residue" evidence="1">
    <location>
        <position position="1"/>
    </location>
</feature>
<evidence type="ECO:0000313" key="1">
    <source>
        <dbReference type="EMBL" id="MCY6525005.1"/>
    </source>
</evidence>
<proteinExistence type="predicted"/>
<evidence type="ECO:0000313" key="2">
    <source>
        <dbReference type="Proteomes" id="UP001077788"/>
    </source>
</evidence>
<dbReference type="AlphaFoldDB" id="A0A9Q4DL90"/>
<dbReference type="RefSeq" id="WP_267992299.1">
    <property type="nucleotide sequence ID" value="NZ_JAPQFC010001085.1"/>
</dbReference>
<accession>A0A9Q4DL90</accession>
<dbReference type="EMBL" id="JAPQFC010001085">
    <property type="protein sequence ID" value="MCY6525005.1"/>
    <property type="molecule type" value="Genomic_DNA"/>
</dbReference>
<protein>
    <submittedName>
        <fullName evidence="1">Uncharacterized protein</fullName>
    </submittedName>
</protein>
<reference evidence="1" key="2">
    <citation type="submission" date="2022-12" db="EMBL/GenBank/DDBJ databases">
        <authorList>
            <person name="Kardos G."/>
            <person name="Sarkozi R."/>
            <person name="Laczko L."/>
            <person name="Marton S."/>
            <person name="Makrai L."/>
            <person name="Banyai K."/>
            <person name="Fodor L."/>
        </authorList>
    </citation>
    <scope>NUCLEOTIDE SEQUENCE</scope>
    <source>
        <strain evidence="1">84/14</strain>
    </source>
</reference>
<name>A0A9Q4DL90_ACTPL</name>
<dbReference type="Proteomes" id="UP001077788">
    <property type="component" value="Unassembled WGS sequence"/>
</dbReference>
<reference evidence="1" key="1">
    <citation type="journal article" date="2021" name="Vet Sci">
        <title>O-Serogroups and Pathovirotypes of Escherichia coli Isolated from Post-Weaning Piglets Showing Diarrhoea and/or Oedema in South Korea.</title>
        <authorList>
            <person name="Byun J.W."/>
            <person name="Moon B.Y."/>
            <person name="Do K.H."/>
            <person name="Lee K."/>
            <person name="Lee H.Y."/>
            <person name="Kim W.I."/>
            <person name="So B."/>
            <person name="Lee W.K."/>
        </authorList>
    </citation>
    <scope>NUCLEOTIDE SEQUENCE</scope>
    <source>
        <strain evidence="1">84/14</strain>
    </source>
</reference>
<organism evidence="1 2">
    <name type="scientific">Actinobacillus pleuropneumoniae</name>
    <name type="common">Haemophilus pleuropneumoniae</name>
    <dbReference type="NCBI Taxonomy" id="715"/>
    <lineage>
        <taxon>Bacteria</taxon>
        <taxon>Pseudomonadati</taxon>
        <taxon>Pseudomonadota</taxon>
        <taxon>Gammaproteobacteria</taxon>
        <taxon>Pasteurellales</taxon>
        <taxon>Pasteurellaceae</taxon>
        <taxon>Actinobacillus</taxon>
    </lineage>
</organism>
<comment type="caution">
    <text evidence="1">The sequence shown here is derived from an EMBL/GenBank/DDBJ whole genome shotgun (WGS) entry which is preliminary data.</text>
</comment>
<gene>
    <name evidence="1" type="ORF">OYG11_12450</name>
</gene>
<sequence>LGISTGSLLTSTGCAMVGVLGDGVVEEWYGWMGKVKVEFVVAQGQRYEMRKEWVQLVGE</sequence>